<comment type="caution">
    <text evidence="4">The sequence shown here is derived from an EMBL/GenBank/DDBJ whole genome shotgun (WGS) entry which is preliminary data.</text>
</comment>
<comment type="similarity">
    <text evidence="1 3">Belongs to the UPF0319 family.</text>
</comment>
<gene>
    <name evidence="4" type="ORF">EGH82_09200</name>
</gene>
<evidence type="ECO:0000313" key="5">
    <source>
        <dbReference type="Proteomes" id="UP000278792"/>
    </source>
</evidence>
<dbReference type="PANTHER" id="PTHR38108">
    <property type="entry name" value="UPF0319 PROTEIN YCCT"/>
    <property type="match status" value="1"/>
</dbReference>
<sequence precursor="true">MKTVATLLSGLFLAAGAHAEVTINIPDNVQVLAVNAEKPDLEGGLFSSTKSITLADGENQVVFRYTPYFSQGNDRVIVESTPVITKFTANNQQLSLDLPEYRNEREAEKQIKSWQVTLIDQQNQPIALTQDVLHKDGMQIGRDFVQESKEYNRTNGVAALNSGSAVAVTLPANIKADANTAEEMLHFWYQKADAETKAKFKQYINQQ</sequence>
<dbReference type="RefSeq" id="WP_123781815.1">
    <property type="nucleotide sequence ID" value="NZ_RKIK01000021.1"/>
</dbReference>
<evidence type="ECO:0000256" key="2">
    <source>
        <dbReference type="ARBA" id="ARBA00022729"/>
    </source>
</evidence>
<dbReference type="HAMAP" id="MF_00789">
    <property type="entry name" value="UPF0319"/>
    <property type="match status" value="1"/>
</dbReference>
<name>A0A3N3E1D0_9VIBR</name>
<dbReference type="PANTHER" id="PTHR38108:SF1">
    <property type="entry name" value="UPF0319 PROTEIN YCCT"/>
    <property type="match status" value="1"/>
</dbReference>
<proteinExistence type="inferred from homology"/>
<protein>
    <recommendedName>
        <fullName evidence="3">UPF0319 protein EGH82_09200</fullName>
    </recommendedName>
</protein>
<feature type="signal peptide" evidence="3">
    <location>
        <begin position="1"/>
        <end position="19"/>
    </location>
</feature>
<feature type="chain" id="PRO_5018344564" description="UPF0319 protein EGH82_09200" evidence="3">
    <location>
        <begin position="20"/>
        <end position="207"/>
    </location>
</feature>
<evidence type="ECO:0000256" key="3">
    <source>
        <dbReference type="HAMAP-Rule" id="MF_00789"/>
    </source>
</evidence>
<reference evidence="4 5" key="1">
    <citation type="submission" date="2018-11" db="EMBL/GenBank/DDBJ databases">
        <title>Vibrio ponticus strain CAIM 1751 pathogenic for the snapper Lutjanus guttatus.</title>
        <authorList>
            <person name="Soto-Rodriguez S."/>
            <person name="Lozano-Olvera R."/>
            <person name="Gomez-Gil B."/>
        </authorList>
    </citation>
    <scope>NUCLEOTIDE SEQUENCE [LARGE SCALE GENOMIC DNA]</scope>
    <source>
        <strain evidence="4 5">CAIM 1751</strain>
    </source>
</reference>
<dbReference type="Pfam" id="PF09829">
    <property type="entry name" value="DUF2057"/>
    <property type="match status" value="1"/>
</dbReference>
<dbReference type="InterPro" id="IPR018635">
    <property type="entry name" value="UPF0319"/>
</dbReference>
<keyword evidence="2 3" id="KW-0732">Signal</keyword>
<evidence type="ECO:0000313" key="4">
    <source>
        <dbReference type="EMBL" id="ROV60429.1"/>
    </source>
</evidence>
<dbReference type="AlphaFoldDB" id="A0A3N3E1D0"/>
<evidence type="ECO:0000256" key="1">
    <source>
        <dbReference type="ARBA" id="ARBA00008490"/>
    </source>
</evidence>
<dbReference type="EMBL" id="RKIK01000021">
    <property type="protein sequence ID" value="ROV60429.1"/>
    <property type="molecule type" value="Genomic_DNA"/>
</dbReference>
<organism evidence="4 5">
    <name type="scientific">Vibrio ponticus</name>
    <dbReference type="NCBI Taxonomy" id="265668"/>
    <lineage>
        <taxon>Bacteria</taxon>
        <taxon>Pseudomonadati</taxon>
        <taxon>Pseudomonadota</taxon>
        <taxon>Gammaproteobacteria</taxon>
        <taxon>Vibrionales</taxon>
        <taxon>Vibrionaceae</taxon>
        <taxon>Vibrio</taxon>
    </lineage>
</organism>
<dbReference type="Proteomes" id="UP000278792">
    <property type="component" value="Unassembled WGS sequence"/>
</dbReference>
<accession>A0A3N3E1D0</accession>